<dbReference type="Proteomes" id="UP000646827">
    <property type="component" value="Unassembled WGS sequence"/>
</dbReference>
<feature type="transmembrane region" description="Helical" evidence="2">
    <location>
        <begin position="63"/>
        <end position="83"/>
    </location>
</feature>
<evidence type="ECO:0000313" key="3">
    <source>
        <dbReference type="EMBL" id="KAG2227887.1"/>
    </source>
</evidence>
<keyword evidence="2" id="KW-0812">Transmembrane</keyword>
<keyword evidence="4" id="KW-1185">Reference proteome</keyword>
<proteinExistence type="predicted"/>
<keyword evidence="1" id="KW-0175">Coiled coil</keyword>
<protein>
    <submittedName>
        <fullName evidence="3">Uncharacterized protein</fullName>
    </submittedName>
</protein>
<dbReference type="AlphaFoldDB" id="A0A8H7VQR1"/>
<keyword evidence="2" id="KW-1133">Transmembrane helix</keyword>
<keyword evidence="2" id="KW-0472">Membrane</keyword>
<accession>A0A8H7VQR1</accession>
<feature type="coiled-coil region" evidence="1">
    <location>
        <begin position="111"/>
        <end position="138"/>
    </location>
</feature>
<reference evidence="3 4" key="1">
    <citation type="submission" date="2020-12" db="EMBL/GenBank/DDBJ databases">
        <title>Metabolic potential, ecology and presence of endohyphal bacteria is reflected in genomic diversity of Mucoromycotina.</title>
        <authorList>
            <person name="Muszewska A."/>
            <person name="Okrasinska A."/>
            <person name="Steczkiewicz K."/>
            <person name="Drgas O."/>
            <person name="Orlowska M."/>
            <person name="Perlinska-Lenart U."/>
            <person name="Aleksandrzak-Piekarczyk T."/>
            <person name="Szatraj K."/>
            <person name="Zielenkiewicz U."/>
            <person name="Pilsyk S."/>
            <person name="Malc E."/>
            <person name="Mieczkowski P."/>
            <person name="Kruszewska J.S."/>
            <person name="Biernat P."/>
            <person name="Pawlowska J."/>
        </authorList>
    </citation>
    <scope>NUCLEOTIDE SEQUENCE [LARGE SCALE GENOMIC DNA]</scope>
    <source>
        <strain evidence="3 4">CBS 142.35</strain>
    </source>
</reference>
<feature type="transmembrane region" description="Helical" evidence="2">
    <location>
        <begin position="89"/>
        <end position="107"/>
    </location>
</feature>
<organism evidence="3 4">
    <name type="scientific">Circinella minor</name>
    <dbReference type="NCBI Taxonomy" id="1195481"/>
    <lineage>
        <taxon>Eukaryota</taxon>
        <taxon>Fungi</taxon>
        <taxon>Fungi incertae sedis</taxon>
        <taxon>Mucoromycota</taxon>
        <taxon>Mucoromycotina</taxon>
        <taxon>Mucoromycetes</taxon>
        <taxon>Mucorales</taxon>
        <taxon>Lichtheimiaceae</taxon>
        <taxon>Circinella</taxon>
    </lineage>
</organism>
<dbReference type="OrthoDB" id="2247939at2759"/>
<sequence length="281" mass="31988">MPPTIITNMSIINMRWRPPRIWFEDNEQITSLGDILPKEVFDSRLDQLNQLVRTKCPSSHAESYVFIFIITCIVCSAGFSLAARSTSISMWYPLVLLIVPAALSFWTSRRRTTLVYRIKKFEQELKQALQEFNEKDQIIWSFRRPSSDDPLPNNFQTARLCLVIELTQPDEDLPSYQAAVTNVVAPIYYTRGLPPPSYSEANMQEVQQYSTPSRSSSEMLENSMGTNIIYPPTCSSQTSLLLTVPEPAMVRHDVARNTTGIQQQHHHHVTMTAVNNTTSTS</sequence>
<evidence type="ECO:0000313" key="4">
    <source>
        <dbReference type="Proteomes" id="UP000646827"/>
    </source>
</evidence>
<evidence type="ECO:0000256" key="1">
    <source>
        <dbReference type="SAM" id="Coils"/>
    </source>
</evidence>
<evidence type="ECO:0000256" key="2">
    <source>
        <dbReference type="SAM" id="Phobius"/>
    </source>
</evidence>
<comment type="caution">
    <text evidence="3">The sequence shown here is derived from an EMBL/GenBank/DDBJ whole genome shotgun (WGS) entry which is preliminary data.</text>
</comment>
<name>A0A8H7VQR1_9FUNG</name>
<dbReference type="EMBL" id="JAEPRB010000004">
    <property type="protein sequence ID" value="KAG2227887.1"/>
    <property type="molecule type" value="Genomic_DNA"/>
</dbReference>
<gene>
    <name evidence="3" type="ORF">INT45_002125</name>
</gene>